<protein>
    <recommendedName>
        <fullName evidence="3 7">Flagella basal body P-ring formation protein FlgA</fullName>
    </recommendedName>
</protein>
<keyword evidence="9" id="KW-0966">Cell projection</keyword>
<evidence type="ECO:0000256" key="5">
    <source>
        <dbReference type="ARBA" id="ARBA00022764"/>
    </source>
</evidence>
<evidence type="ECO:0000256" key="4">
    <source>
        <dbReference type="ARBA" id="ARBA00022729"/>
    </source>
</evidence>
<keyword evidence="5 7" id="KW-0574">Periplasm</keyword>
<feature type="domain" description="SAF" evidence="8">
    <location>
        <begin position="128"/>
        <end position="190"/>
    </location>
</feature>
<sequence length="250" mass="27593">MTSREHEKIWFRVGCTAFAPITATILLLMLIFLTPATALAVEPQTRHEHLSQGAQQYLQQAIGTMNEDDKLHIDMVAIDSRISIPDCPTGFQYHVGDEALLQSYLSVRVSCANNDWYLFTNARITRTRSVVVTSGMISPGTLLTSQNLELADIEVNRLRHTAFTNIKDLIGARMKHRVRPGQPIQTNMLCFVCKGDRITISAGTNVMRVKTAGIAQQDGVIGDTIEVINAQSQKSVIAEVASTQEVVVNL</sequence>
<dbReference type="InterPro" id="IPR041231">
    <property type="entry name" value="FlgA_N"/>
</dbReference>
<dbReference type="PANTHER" id="PTHR36307:SF1">
    <property type="entry name" value="FLAGELLA BASAL BODY P-RING FORMATION PROTEIN FLGA"/>
    <property type="match status" value="1"/>
</dbReference>
<keyword evidence="9" id="KW-0282">Flagellum</keyword>
<evidence type="ECO:0000256" key="7">
    <source>
        <dbReference type="RuleBase" id="RU362063"/>
    </source>
</evidence>
<dbReference type="EMBL" id="QRHA01000007">
    <property type="protein sequence ID" value="RDV25021.1"/>
    <property type="molecule type" value="Genomic_DNA"/>
</dbReference>
<evidence type="ECO:0000256" key="6">
    <source>
        <dbReference type="ARBA" id="ARBA00025643"/>
    </source>
</evidence>
<dbReference type="Pfam" id="PF17656">
    <property type="entry name" value="ChapFlgA_N"/>
    <property type="match status" value="1"/>
</dbReference>
<dbReference type="Proteomes" id="UP000256561">
    <property type="component" value="Unassembled WGS sequence"/>
</dbReference>
<keyword evidence="10" id="KW-1185">Reference proteome</keyword>
<comment type="similarity">
    <text evidence="2 7">Belongs to the FlgA family.</text>
</comment>
<dbReference type="Pfam" id="PF13144">
    <property type="entry name" value="ChapFlgA"/>
    <property type="match status" value="1"/>
</dbReference>
<evidence type="ECO:0000256" key="2">
    <source>
        <dbReference type="ARBA" id="ARBA00010474"/>
    </source>
</evidence>
<keyword evidence="9" id="KW-0969">Cilium</keyword>
<reference evidence="10" key="1">
    <citation type="submission" date="2018-08" db="EMBL/GenBank/DDBJ databases">
        <authorList>
            <person name="Zhang J."/>
            <person name="Du Z.-J."/>
        </authorList>
    </citation>
    <scope>NUCLEOTIDE SEQUENCE [LARGE SCALE GENOMIC DNA]</scope>
    <source>
        <strain evidence="10">KCTC 52655</strain>
    </source>
</reference>
<comment type="caution">
    <text evidence="9">The sequence shown here is derived from an EMBL/GenBank/DDBJ whole genome shotgun (WGS) entry which is preliminary data.</text>
</comment>
<evidence type="ECO:0000259" key="8">
    <source>
        <dbReference type="SMART" id="SM00858"/>
    </source>
</evidence>
<dbReference type="Gene3D" id="3.90.1210.10">
    <property type="entry name" value="Antifreeze-like/N-acetylneuraminic acid synthase C-terminal domain"/>
    <property type="match status" value="1"/>
</dbReference>
<dbReference type="InterPro" id="IPR017585">
    <property type="entry name" value="SAF_FlgA"/>
</dbReference>
<dbReference type="PANTHER" id="PTHR36307">
    <property type="entry name" value="FLAGELLA BASAL BODY P-RING FORMATION PROTEIN FLGA"/>
    <property type="match status" value="1"/>
</dbReference>
<evidence type="ECO:0000256" key="1">
    <source>
        <dbReference type="ARBA" id="ARBA00004418"/>
    </source>
</evidence>
<name>A0A3D8M5X1_9ALTE</name>
<proteinExistence type="inferred from homology"/>
<evidence type="ECO:0000256" key="3">
    <source>
        <dbReference type="ARBA" id="ARBA00014754"/>
    </source>
</evidence>
<evidence type="ECO:0000313" key="10">
    <source>
        <dbReference type="Proteomes" id="UP000256561"/>
    </source>
</evidence>
<evidence type="ECO:0000313" key="9">
    <source>
        <dbReference type="EMBL" id="RDV25021.1"/>
    </source>
</evidence>
<gene>
    <name evidence="9" type="ORF">DXV75_10335</name>
</gene>
<dbReference type="InterPro" id="IPR013974">
    <property type="entry name" value="SAF"/>
</dbReference>
<keyword evidence="7" id="KW-1005">Bacterial flagellum biogenesis</keyword>
<dbReference type="OrthoDB" id="5729023at2"/>
<dbReference type="InterPro" id="IPR039246">
    <property type="entry name" value="Flagellar_FlgA"/>
</dbReference>
<dbReference type="Gene3D" id="2.30.30.760">
    <property type="match status" value="1"/>
</dbReference>
<dbReference type="AlphaFoldDB" id="A0A3D8M5X1"/>
<keyword evidence="4" id="KW-0732">Signal</keyword>
<dbReference type="CDD" id="cd11614">
    <property type="entry name" value="SAF_CpaB_FlgA_like"/>
    <property type="match status" value="1"/>
</dbReference>
<dbReference type="GO" id="GO:0042597">
    <property type="term" value="C:periplasmic space"/>
    <property type="evidence" value="ECO:0007669"/>
    <property type="project" value="UniProtKB-SubCell"/>
</dbReference>
<organism evidence="9 10">
    <name type="scientific">Alteromonas aestuariivivens</name>
    <dbReference type="NCBI Taxonomy" id="1938339"/>
    <lineage>
        <taxon>Bacteria</taxon>
        <taxon>Pseudomonadati</taxon>
        <taxon>Pseudomonadota</taxon>
        <taxon>Gammaproteobacteria</taxon>
        <taxon>Alteromonadales</taxon>
        <taxon>Alteromonadaceae</taxon>
        <taxon>Alteromonas/Salinimonas group</taxon>
        <taxon>Alteromonas</taxon>
    </lineage>
</organism>
<dbReference type="SMART" id="SM00858">
    <property type="entry name" value="SAF"/>
    <property type="match status" value="1"/>
</dbReference>
<comment type="subcellular location">
    <subcellularLocation>
        <location evidence="1 7">Periplasm</location>
    </subcellularLocation>
</comment>
<dbReference type="NCBIfam" id="TIGR03170">
    <property type="entry name" value="flgA_cterm"/>
    <property type="match status" value="1"/>
</dbReference>
<accession>A0A3D8M5X1</accession>
<dbReference type="GO" id="GO:0044780">
    <property type="term" value="P:bacterial-type flagellum assembly"/>
    <property type="evidence" value="ECO:0007669"/>
    <property type="project" value="InterPro"/>
</dbReference>
<comment type="function">
    <text evidence="6 7">Involved in the assembly process of the P-ring formation. It may associate with FlgF on the rod constituting a structure essential for the P-ring assembly or may act as a modulator protein for the P-ring assembly.</text>
</comment>